<dbReference type="InterPro" id="IPR031325">
    <property type="entry name" value="RHS_repeat"/>
</dbReference>
<dbReference type="AlphaFoldDB" id="A0A853I3V1"/>
<accession>A0A853I3V1</accession>
<evidence type="ECO:0000313" key="1">
    <source>
        <dbReference type="EMBL" id="NYZ67309.1"/>
    </source>
</evidence>
<comment type="caution">
    <text evidence="1">The sequence shown here is derived from an EMBL/GenBank/DDBJ whole genome shotgun (WGS) entry which is preliminary data.</text>
</comment>
<dbReference type="InterPro" id="IPR006530">
    <property type="entry name" value="YD"/>
</dbReference>
<reference evidence="1 2" key="1">
    <citation type="submission" date="2020-07" db="EMBL/GenBank/DDBJ databases">
        <title>Endozoicomonas sp. nov., isolated from sediment.</title>
        <authorList>
            <person name="Gu T."/>
        </authorList>
    </citation>
    <scope>NUCLEOTIDE SEQUENCE [LARGE SCALE GENOMIC DNA]</scope>
    <source>
        <strain evidence="1 2">SM1973</strain>
    </source>
</reference>
<proteinExistence type="predicted"/>
<name>A0A853I3V1_9GAMM</name>
<organism evidence="1 2">
    <name type="scientific">Spartinivicinus marinus</name>
    <dbReference type="NCBI Taxonomy" id="2994442"/>
    <lineage>
        <taxon>Bacteria</taxon>
        <taxon>Pseudomonadati</taxon>
        <taxon>Pseudomonadota</taxon>
        <taxon>Gammaproteobacteria</taxon>
        <taxon>Oceanospirillales</taxon>
        <taxon>Zooshikellaceae</taxon>
        <taxon>Spartinivicinus</taxon>
    </lineage>
</organism>
<dbReference type="Proteomes" id="UP000569732">
    <property type="component" value="Unassembled WGS sequence"/>
</dbReference>
<dbReference type="RefSeq" id="WP_180569329.1">
    <property type="nucleotide sequence ID" value="NZ_JACCKB010000023.1"/>
</dbReference>
<sequence>MLNNVGKPYFLLLIACFTIMVNHGQAESSDRPYYEVGVYAWCFGYDTSWYINFCANNHVPKYLANCKKENGSCFVGGSNGRCPSDKSDCSEQNIYYSKRLCADGLEPNKNGSCDRPSPLENGQGNCTRPSGGNPIIVSNGNKFQSFTNQIDNVPFTISFNSSTGKTSHSFEYRYKKIHINAQDTTSPVYIDLHRPSGLVIRLVKQGDKWTSPDQNFVAEQVNIKLEPKDGYIHNGYIITMKIVSNGNTEYYFDNGYIYKIQSRGNTKYFYQPDGTSDKVIFSSTQSEKQITLLQGKNGITSIKGKSGQEINYNYDEQGRLSGITNQKRKLKVLHYENADFPYHLTGITDENGVRFATWTYDNQGRAISSEHAGGKEKITLEFHDNNSTTVTNPLGKKTTYHFQQFNGVNKVVRVEGHQSTNCAAANKEYSYYPNGLLKTKTDWKGNTTEYKYNDQGLQTEKTEAAGTPQARTITTEWDIEKRLPLKTSDGQLETLYQYNDKGLLINKKQVSK</sequence>
<dbReference type="Pfam" id="PF05593">
    <property type="entry name" value="RHS_repeat"/>
    <property type="match status" value="1"/>
</dbReference>
<evidence type="ECO:0008006" key="3">
    <source>
        <dbReference type="Google" id="ProtNLM"/>
    </source>
</evidence>
<dbReference type="Gene3D" id="2.180.10.10">
    <property type="entry name" value="RHS repeat-associated core"/>
    <property type="match status" value="1"/>
</dbReference>
<keyword evidence="2" id="KW-1185">Reference proteome</keyword>
<protein>
    <recommendedName>
        <fullName evidence="3">RHS repeat protein</fullName>
    </recommendedName>
</protein>
<dbReference type="NCBIfam" id="TIGR01643">
    <property type="entry name" value="YD_repeat_2x"/>
    <property type="match status" value="1"/>
</dbReference>
<evidence type="ECO:0000313" key="2">
    <source>
        <dbReference type="Proteomes" id="UP000569732"/>
    </source>
</evidence>
<dbReference type="EMBL" id="JACCKB010000023">
    <property type="protein sequence ID" value="NYZ67309.1"/>
    <property type="molecule type" value="Genomic_DNA"/>
</dbReference>
<gene>
    <name evidence="1" type="ORF">H0A36_14925</name>
</gene>